<feature type="transmembrane region" description="Helical" evidence="3">
    <location>
        <begin position="237"/>
        <end position="259"/>
    </location>
</feature>
<organism evidence="4 5">
    <name type="scientific">Tetrapyrgos nigripes</name>
    <dbReference type="NCBI Taxonomy" id="182062"/>
    <lineage>
        <taxon>Eukaryota</taxon>
        <taxon>Fungi</taxon>
        <taxon>Dikarya</taxon>
        <taxon>Basidiomycota</taxon>
        <taxon>Agaricomycotina</taxon>
        <taxon>Agaricomycetes</taxon>
        <taxon>Agaricomycetidae</taxon>
        <taxon>Agaricales</taxon>
        <taxon>Marasmiineae</taxon>
        <taxon>Marasmiaceae</taxon>
        <taxon>Tetrapyrgos</taxon>
    </lineage>
</organism>
<keyword evidence="3" id="KW-0472">Membrane</keyword>
<evidence type="ECO:0000313" key="5">
    <source>
        <dbReference type="Proteomes" id="UP000559256"/>
    </source>
</evidence>
<dbReference type="Pfam" id="PF07690">
    <property type="entry name" value="MFS_1"/>
    <property type="match status" value="1"/>
</dbReference>
<evidence type="ECO:0000313" key="4">
    <source>
        <dbReference type="EMBL" id="KAF5363132.1"/>
    </source>
</evidence>
<comment type="caution">
    <text evidence="4">The sequence shown here is derived from an EMBL/GenBank/DDBJ whole genome shotgun (WGS) entry which is preliminary data.</text>
</comment>
<evidence type="ECO:0000256" key="1">
    <source>
        <dbReference type="ARBA" id="ARBA00004141"/>
    </source>
</evidence>
<feature type="transmembrane region" description="Helical" evidence="3">
    <location>
        <begin position="100"/>
        <end position="119"/>
    </location>
</feature>
<feature type="transmembrane region" description="Helical" evidence="3">
    <location>
        <begin position="162"/>
        <end position="185"/>
    </location>
</feature>
<sequence length="491" mass="53807">MDFIGTTVWPVYTSQGEKRYYGKRGGINYGYCGNIPSIRSISTMSKEETGSTASEQKVVAQENTGFGDVGARAWLTVLGGYALQRIFRSLRDSDIRSRSFLVAMVTFGYINAFGVYQDIYTRAGAASTSRISWIGSTQMFFLLAMSLPAGKLLDMGYFRQTTVAGSLLYVFSYVLLPLAEIPGLILTLRSLFMVSIAHTDKYYQIFLSQGLGMGIGAGLMYLPAVAVQSRHWQAHRAFAMGVVTIGSSLGSIFFPIMLNQLFKHPSVGFEWGVRASAFLVLGLLVIANLLMSDNQPDLSNRPKPDMAFMMRDIPYWLCILACTLINMGLFFPYFYIQLFGIVHGVDENIAFYFLAILSAASLPGRLLPNIAADKWGPFNALLPCVGISGAMIFALYGTLKVGSMIVFVIIYGFFSGASKGPHEIGIRFGIAYAIAGLGFLVGPPIDGQLIGTRNFVWSKAIIFSGITVLAGFFLLLLVRSMQEKRKGTKLV</sequence>
<evidence type="ECO:0008006" key="6">
    <source>
        <dbReference type="Google" id="ProtNLM"/>
    </source>
</evidence>
<dbReference type="SUPFAM" id="SSF103473">
    <property type="entry name" value="MFS general substrate transporter"/>
    <property type="match status" value="1"/>
</dbReference>
<keyword evidence="5" id="KW-1185">Reference proteome</keyword>
<dbReference type="EMBL" id="JAACJM010000034">
    <property type="protein sequence ID" value="KAF5363132.1"/>
    <property type="molecule type" value="Genomic_DNA"/>
</dbReference>
<evidence type="ECO:0000256" key="3">
    <source>
        <dbReference type="SAM" id="Phobius"/>
    </source>
</evidence>
<proteinExistence type="inferred from homology"/>
<dbReference type="Proteomes" id="UP000559256">
    <property type="component" value="Unassembled WGS sequence"/>
</dbReference>
<feature type="transmembrane region" description="Helical" evidence="3">
    <location>
        <begin position="271"/>
        <end position="292"/>
    </location>
</feature>
<dbReference type="Gene3D" id="1.20.1250.20">
    <property type="entry name" value="MFS general substrate transporter like domains"/>
    <property type="match status" value="2"/>
</dbReference>
<feature type="transmembrane region" description="Helical" evidence="3">
    <location>
        <begin position="401"/>
        <end position="417"/>
    </location>
</feature>
<comment type="subcellular location">
    <subcellularLocation>
        <location evidence="1">Membrane</location>
        <topology evidence="1">Multi-pass membrane protein</topology>
    </subcellularLocation>
</comment>
<feature type="transmembrane region" description="Helical" evidence="3">
    <location>
        <begin position="424"/>
        <end position="445"/>
    </location>
</feature>
<protein>
    <recommendedName>
        <fullName evidence="6">MFS general substrate transporter</fullName>
    </recommendedName>
</protein>
<dbReference type="InterPro" id="IPR050327">
    <property type="entry name" value="Proton-linked_MCT"/>
</dbReference>
<gene>
    <name evidence="4" type="ORF">D9758_008355</name>
</gene>
<dbReference type="PANTHER" id="PTHR11360">
    <property type="entry name" value="MONOCARBOXYLATE TRANSPORTER"/>
    <property type="match status" value="1"/>
</dbReference>
<feature type="transmembrane region" description="Helical" evidence="3">
    <location>
        <begin position="205"/>
        <end position="225"/>
    </location>
</feature>
<dbReference type="PANTHER" id="PTHR11360:SF234">
    <property type="entry name" value="MFS-TYPE TRANSPORTER DBAD-RELATED"/>
    <property type="match status" value="1"/>
</dbReference>
<dbReference type="GO" id="GO:0022857">
    <property type="term" value="F:transmembrane transporter activity"/>
    <property type="evidence" value="ECO:0007669"/>
    <property type="project" value="InterPro"/>
</dbReference>
<dbReference type="GO" id="GO:0016020">
    <property type="term" value="C:membrane"/>
    <property type="evidence" value="ECO:0007669"/>
    <property type="project" value="UniProtKB-SubCell"/>
</dbReference>
<feature type="transmembrane region" description="Helical" evidence="3">
    <location>
        <begin position="378"/>
        <end position="395"/>
    </location>
</feature>
<feature type="transmembrane region" description="Helical" evidence="3">
    <location>
        <begin position="131"/>
        <end position="150"/>
    </location>
</feature>
<feature type="transmembrane region" description="Helical" evidence="3">
    <location>
        <begin position="457"/>
        <end position="478"/>
    </location>
</feature>
<comment type="similarity">
    <text evidence="2">Belongs to the major facilitator superfamily. Monocarboxylate porter (TC 2.A.1.13) family.</text>
</comment>
<feature type="transmembrane region" description="Helical" evidence="3">
    <location>
        <begin position="313"/>
        <end position="336"/>
    </location>
</feature>
<name>A0A8H5GDX1_9AGAR</name>
<dbReference type="AlphaFoldDB" id="A0A8H5GDX1"/>
<dbReference type="InterPro" id="IPR036259">
    <property type="entry name" value="MFS_trans_sf"/>
</dbReference>
<accession>A0A8H5GDX1</accession>
<evidence type="ECO:0000256" key="2">
    <source>
        <dbReference type="ARBA" id="ARBA00006727"/>
    </source>
</evidence>
<keyword evidence="3" id="KW-1133">Transmembrane helix</keyword>
<feature type="transmembrane region" description="Helical" evidence="3">
    <location>
        <begin position="348"/>
        <end position="366"/>
    </location>
</feature>
<reference evidence="4 5" key="1">
    <citation type="journal article" date="2020" name="ISME J.">
        <title>Uncovering the hidden diversity of litter-decomposition mechanisms in mushroom-forming fungi.</title>
        <authorList>
            <person name="Floudas D."/>
            <person name="Bentzer J."/>
            <person name="Ahren D."/>
            <person name="Johansson T."/>
            <person name="Persson P."/>
            <person name="Tunlid A."/>
        </authorList>
    </citation>
    <scope>NUCLEOTIDE SEQUENCE [LARGE SCALE GENOMIC DNA]</scope>
    <source>
        <strain evidence="4 5">CBS 291.85</strain>
    </source>
</reference>
<dbReference type="InterPro" id="IPR011701">
    <property type="entry name" value="MFS"/>
</dbReference>
<dbReference type="OrthoDB" id="6499973at2759"/>
<keyword evidence="3" id="KW-0812">Transmembrane</keyword>